<organism evidence="1 2">
    <name type="scientific">Chaetomium tenue</name>
    <dbReference type="NCBI Taxonomy" id="1854479"/>
    <lineage>
        <taxon>Eukaryota</taxon>
        <taxon>Fungi</taxon>
        <taxon>Dikarya</taxon>
        <taxon>Ascomycota</taxon>
        <taxon>Pezizomycotina</taxon>
        <taxon>Sordariomycetes</taxon>
        <taxon>Sordariomycetidae</taxon>
        <taxon>Sordariales</taxon>
        <taxon>Chaetomiaceae</taxon>
        <taxon>Chaetomium</taxon>
    </lineage>
</organism>
<dbReference type="Proteomes" id="UP000724584">
    <property type="component" value="Unassembled WGS sequence"/>
</dbReference>
<gene>
    <name evidence="1" type="ORF">F5144DRAFT_643518</name>
</gene>
<protein>
    <submittedName>
        <fullName evidence="1">Uncharacterized protein</fullName>
    </submittedName>
</protein>
<keyword evidence="2" id="KW-1185">Reference proteome</keyword>
<accession>A0ACB7PJN4</accession>
<reference evidence="1 2" key="1">
    <citation type="journal article" date="2021" name="Nat. Commun.">
        <title>Genetic determinants of endophytism in the Arabidopsis root mycobiome.</title>
        <authorList>
            <person name="Mesny F."/>
            <person name="Miyauchi S."/>
            <person name="Thiergart T."/>
            <person name="Pickel B."/>
            <person name="Atanasova L."/>
            <person name="Karlsson M."/>
            <person name="Huettel B."/>
            <person name="Barry K.W."/>
            <person name="Haridas S."/>
            <person name="Chen C."/>
            <person name="Bauer D."/>
            <person name="Andreopoulos W."/>
            <person name="Pangilinan J."/>
            <person name="LaButti K."/>
            <person name="Riley R."/>
            <person name="Lipzen A."/>
            <person name="Clum A."/>
            <person name="Drula E."/>
            <person name="Henrissat B."/>
            <person name="Kohler A."/>
            <person name="Grigoriev I.V."/>
            <person name="Martin F.M."/>
            <person name="Hacquard S."/>
        </authorList>
    </citation>
    <scope>NUCLEOTIDE SEQUENCE [LARGE SCALE GENOMIC DNA]</scope>
    <source>
        <strain evidence="1 2">MPI-SDFR-AT-0079</strain>
    </source>
</reference>
<sequence length="287" mass="32860">MYQVKRVQTGVDEMGCGLWTFRRSREPLATQLEGKVLKASWEREEYYFAVWEPELLTEVLDIEHKMGLYSSVGWEWGKTYNFFRSQQGLGSPRVVIAECRYYKAELDSTNQPMTPLPVTQDFLTAMGPLIPPVIYPAEHHGWECTIIGQLQGRTLEDVFWDVLGPGPGYSGWINTSASRKQFDELTRICTQVADQVVDAIVEMSKKTADRVFPDWSEMDLHHIVVLGPGPMNLKHIVLDKDHNFVGFGFRDYADFAPHEWIQFGAKERSKGRALELELLEDISVRNG</sequence>
<comment type="caution">
    <text evidence="1">The sequence shown here is derived from an EMBL/GenBank/DDBJ whole genome shotgun (WGS) entry which is preliminary data.</text>
</comment>
<evidence type="ECO:0000313" key="2">
    <source>
        <dbReference type="Proteomes" id="UP000724584"/>
    </source>
</evidence>
<proteinExistence type="predicted"/>
<name>A0ACB7PJN4_9PEZI</name>
<evidence type="ECO:0000313" key="1">
    <source>
        <dbReference type="EMBL" id="KAH6641818.1"/>
    </source>
</evidence>
<dbReference type="EMBL" id="JAGIZQ010000002">
    <property type="protein sequence ID" value="KAH6641818.1"/>
    <property type="molecule type" value="Genomic_DNA"/>
</dbReference>